<dbReference type="RefSeq" id="WP_238127355.1">
    <property type="nucleotide sequence ID" value="NZ_JAKNHJ010000001.1"/>
</dbReference>
<evidence type="ECO:0000259" key="16">
    <source>
        <dbReference type="SMART" id="SM00904"/>
    </source>
</evidence>
<dbReference type="InterPro" id="IPR015864">
    <property type="entry name" value="FAD_synthase"/>
</dbReference>
<dbReference type="EMBL" id="JAKNHJ010000001">
    <property type="protein sequence ID" value="MCG4616913.1"/>
    <property type="molecule type" value="Genomic_DNA"/>
</dbReference>
<comment type="pathway">
    <text evidence="2 15">Cofactor biosynthesis; FAD biosynthesis; FAD from FMN: step 1/1.</text>
</comment>
<evidence type="ECO:0000256" key="1">
    <source>
        <dbReference type="ARBA" id="ARBA00002121"/>
    </source>
</evidence>
<dbReference type="InterPro" id="IPR014729">
    <property type="entry name" value="Rossmann-like_a/b/a_fold"/>
</dbReference>
<dbReference type="EC" id="2.7.1.26" evidence="15"/>
<dbReference type="FunFam" id="3.40.50.620:FF:000021">
    <property type="entry name" value="Riboflavin biosynthesis protein"/>
    <property type="match status" value="1"/>
</dbReference>
<feature type="domain" description="Riboflavin kinase" evidence="16">
    <location>
        <begin position="183"/>
        <end position="314"/>
    </location>
</feature>
<evidence type="ECO:0000256" key="5">
    <source>
        <dbReference type="ARBA" id="ARBA00022643"/>
    </source>
</evidence>
<keyword evidence="10 15" id="KW-0274">FAD</keyword>
<evidence type="ECO:0000256" key="10">
    <source>
        <dbReference type="ARBA" id="ARBA00022827"/>
    </source>
</evidence>
<dbReference type="Proteomes" id="UP001200537">
    <property type="component" value="Unassembled WGS sequence"/>
</dbReference>
<dbReference type="Pfam" id="PF06574">
    <property type="entry name" value="FAD_syn"/>
    <property type="match status" value="1"/>
</dbReference>
<keyword evidence="5 15" id="KW-0288">FMN</keyword>
<evidence type="ECO:0000256" key="7">
    <source>
        <dbReference type="ARBA" id="ARBA00022695"/>
    </source>
</evidence>
<name>A0AAJ1F707_9ACTO</name>
<comment type="catalytic activity">
    <reaction evidence="14 15">
        <text>FMN + ATP + H(+) = FAD + diphosphate</text>
        <dbReference type="Rhea" id="RHEA:17237"/>
        <dbReference type="ChEBI" id="CHEBI:15378"/>
        <dbReference type="ChEBI" id="CHEBI:30616"/>
        <dbReference type="ChEBI" id="CHEBI:33019"/>
        <dbReference type="ChEBI" id="CHEBI:57692"/>
        <dbReference type="ChEBI" id="CHEBI:58210"/>
        <dbReference type="EC" id="2.7.7.2"/>
    </reaction>
</comment>
<comment type="pathway">
    <text evidence="3 15">Cofactor biosynthesis; FMN biosynthesis; FMN from riboflavin (ATP route): step 1/1.</text>
</comment>
<dbReference type="GO" id="GO:0009231">
    <property type="term" value="P:riboflavin biosynthetic process"/>
    <property type="evidence" value="ECO:0007669"/>
    <property type="project" value="InterPro"/>
</dbReference>
<sequence>MEIWTDSPRLEPGQRTVAAIGIFDGVHKGHTRILKTVVERARRAGIKAVAITFDPHPSHLHHPDNPTLLIQPLPDRLDAMAALGLDATWVVPYTWDLANQSPQWFIDHYFVQGLQVKELVVGEDMQFGRGNQGNIETLREAGRTQDFQVIEVADITDQALRRYSSTRVRACLAEGDVEGAAQILGRSYRLRGIVERGFRRGRQLGFPTANLGNTQGLAIPADGVYAGRLIRSVPGTNAVEHLPAAISVGTNPQFSGDKVTVEAHVLGRADLDLYDEPVAIDFIAHLRDMLKLESVEKLQAQMDEDLRACSEILGVPPAGRVDPKEVTAL</sequence>
<evidence type="ECO:0000256" key="15">
    <source>
        <dbReference type="PIRNR" id="PIRNR004491"/>
    </source>
</evidence>
<evidence type="ECO:0000256" key="6">
    <source>
        <dbReference type="ARBA" id="ARBA00022679"/>
    </source>
</evidence>
<dbReference type="SUPFAM" id="SSF52374">
    <property type="entry name" value="Nucleotidylyl transferase"/>
    <property type="match status" value="1"/>
</dbReference>
<evidence type="ECO:0000256" key="13">
    <source>
        <dbReference type="ARBA" id="ARBA00047880"/>
    </source>
</evidence>
<dbReference type="GO" id="GO:0003919">
    <property type="term" value="F:FMN adenylyltransferase activity"/>
    <property type="evidence" value="ECO:0007669"/>
    <property type="project" value="UniProtKB-UniRule"/>
</dbReference>
<keyword evidence="11 15" id="KW-0067">ATP-binding</keyword>
<gene>
    <name evidence="17" type="ORF">L0M99_00180</name>
</gene>
<evidence type="ECO:0000313" key="17">
    <source>
        <dbReference type="EMBL" id="MCG4616913.1"/>
    </source>
</evidence>
<keyword evidence="12" id="KW-0511">Multifunctional enzyme</keyword>
<dbReference type="FunFam" id="2.40.30.30:FF:000003">
    <property type="entry name" value="Riboflavin biosynthesis protein"/>
    <property type="match status" value="1"/>
</dbReference>
<dbReference type="NCBIfam" id="TIGR00083">
    <property type="entry name" value="ribF"/>
    <property type="match status" value="1"/>
</dbReference>
<keyword evidence="8 15" id="KW-0547">Nucleotide-binding</keyword>
<evidence type="ECO:0000256" key="3">
    <source>
        <dbReference type="ARBA" id="ARBA00005201"/>
    </source>
</evidence>
<dbReference type="Gene3D" id="3.40.50.620">
    <property type="entry name" value="HUPs"/>
    <property type="match status" value="1"/>
</dbReference>
<dbReference type="InterPro" id="IPR023465">
    <property type="entry name" value="Riboflavin_kinase_dom_sf"/>
</dbReference>
<accession>A0AAJ1F707</accession>
<dbReference type="InterPro" id="IPR015865">
    <property type="entry name" value="Riboflavin_kinase_bac/euk"/>
</dbReference>
<dbReference type="GO" id="GO:0005524">
    <property type="term" value="F:ATP binding"/>
    <property type="evidence" value="ECO:0007669"/>
    <property type="project" value="UniProtKB-UniRule"/>
</dbReference>
<dbReference type="EC" id="2.7.7.2" evidence="15"/>
<dbReference type="Gene3D" id="2.40.30.30">
    <property type="entry name" value="Riboflavin kinase-like"/>
    <property type="match status" value="1"/>
</dbReference>
<comment type="similarity">
    <text evidence="15">Belongs to the ribF family.</text>
</comment>
<keyword evidence="7 15" id="KW-0548">Nucleotidyltransferase</keyword>
<dbReference type="PANTHER" id="PTHR22749">
    <property type="entry name" value="RIBOFLAVIN KINASE/FMN ADENYLYLTRANSFERASE"/>
    <property type="match status" value="1"/>
</dbReference>
<dbReference type="GO" id="GO:0008531">
    <property type="term" value="F:riboflavin kinase activity"/>
    <property type="evidence" value="ECO:0007669"/>
    <property type="project" value="UniProtKB-UniRule"/>
</dbReference>
<dbReference type="InterPro" id="IPR023468">
    <property type="entry name" value="Riboflavin_kinase"/>
</dbReference>
<dbReference type="Pfam" id="PF01687">
    <property type="entry name" value="Flavokinase"/>
    <property type="match status" value="1"/>
</dbReference>
<comment type="caution">
    <text evidence="17">The sequence shown here is derived from an EMBL/GenBank/DDBJ whole genome shotgun (WGS) entry which is preliminary data.</text>
</comment>
<evidence type="ECO:0000256" key="2">
    <source>
        <dbReference type="ARBA" id="ARBA00004726"/>
    </source>
</evidence>
<dbReference type="InterPro" id="IPR002606">
    <property type="entry name" value="Riboflavin_kinase_bac"/>
</dbReference>
<reference evidence="17" key="1">
    <citation type="submission" date="2022-01" db="EMBL/GenBank/DDBJ databases">
        <title>Collection of gut derived symbiotic bacterial strains cultured from healthy donors.</title>
        <authorList>
            <person name="Lin H."/>
            <person name="Kohout C."/>
            <person name="Waligurski E."/>
            <person name="Pamer E.G."/>
        </authorList>
    </citation>
    <scope>NUCLEOTIDE SEQUENCE</scope>
    <source>
        <strain evidence="17">DFI.7.46</strain>
    </source>
</reference>
<dbReference type="PANTHER" id="PTHR22749:SF6">
    <property type="entry name" value="RIBOFLAVIN KINASE"/>
    <property type="match status" value="1"/>
</dbReference>
<proteinExistence type="inferred from homology"/>
<comment type="function">
    <text evidence="1">Catalyzes the phosphorylation of riboflavin to FMN followed by the adenylation of FMN to FAD.</text>
</comment>
<keyword evidence="6 15" id="KW-0808">Transferase</keyword>
<dbReference type="AlphaFoldDB" id="A0AAJ1F707"/>
<comment type="catalytic activity">
    <reaction evidence="13 15">
        <text>riboflavin + ATP = FMN + ADP + H(+)</text>
        <dbReference type="Rhea" id="RHEA:14357"/>
        <dbReference type="ChEBI" id="CHEBI:15378"/>
        <dbReference type="ChEBI" id="CHEBI:30616"/>
        <dbReference type="ChEBI" id="CHEBI:57986"/>
        <dbReference type="ChEBI" id="CHEBI:58210"/>
        <dbReference type="ChEBI" id="CHEBI:456216"/>
        <dbReference type="EC" id="2.7.1.26"/>
    </reaction>
</comment>
<dbReference type="PIRSF" id="PIRSF004491">
    <property type="entry name" value="FAD_Synth"/>
    <property type="match status" value="1"/>
</dbReference>
<dbReference type="CDD" id="cd02064">
    <property type="entry name" value="FAD_synthetase_N"/>
    <property type="match status" value="1"/>
</dbReference>
<evidence type="ECO:0000313" key="18">
    <source>
        <dbReference type="Proteomes" id="UP001200537"/>
    </source>
</evidence>
<dbReference type="SUPFAM" id="SSF82114">
    <property type="entry name" value="Riboflavin kinase-like"/>
    <property type="match status" value="1"/>
</dbReference>
<evidence type="ECO:0000256" key="14">
    <source>
        <dbReference type="ARBA" id="ARBA00049494"/>
    </source>
</evidence>
<organism evidence="17 18">
    <name type="scientific">Varibaculum cambriense</name>
    <dbReference type="NCBI Taxonomy" id="184870"/>
    <lineage>
        <taxon>Bacteria</taxon>
        <taxon>Bacillati</taxon>
        <taxon>Actinomycetota</taxon>
        <taxon>Actinomycetes</taxon>
        <taxon>Actinomycetales</taxon>
        <taxon>Actinomycetaceae</taxon>
        <taxon>Varibaculum</taxon>
    </lineage>
</organism>
<evidence type="ECO:0000256" key="11">
    <source>
        <dbReference type="ARBA" id="ARBA00022840"/>
    </source>
</evidence>
<protein>
    <recommendedName>
        <fullName evidence="15">Riboflavin biosynthesis protein</fullName>
    </recommendedName>
    <domain>
        <recommendedName>
            <fullName evidence="15">Riboflavin kinase</fullName>
            <ecNumber evidence="15">2.7.1.26</ecNumber>
        </recommendedName>
        <alternativeName>
            <fullName evidence="15">Flavokinase</fullName>
        </alternativeName>
    </domain>
    <domain>
        <recommendedName>
            <fullName evidence="15">FMN adenylyltransferase</fullName>
            <ecNumber evidence="15">2.7.7.2</ecNumber>
        </recommendedName>
        <alternativeName>
            <fullName evidence="15">FAD pyrophosphorylase</fullName>
        </alternativeName>
        <alternativeName>
            <fullName evidence="15">FAD synthase</fullName>
        </alternativeName>
    </domain>
</protein>
<dbReference type="GO" id="GO:0006747">
    <property type="term" value="P:FAD biosynthetic process"/>
    <property type="evidence" value="ECO:0007669"/>
    <property type="project" value="UniProtKB-UniRule"/>
</dbReference>
<dbReference type="SMART" id="SM00904">
    <property type="entry name" value="Flavokinase"/>
    <property type="match status" value="1"/>
</dbReference>
<dbReference type="NCBIfam" id="NF004160">
    <property type="entry name" value="PRK05627.1-3"/>
    <property type="match status" value="1"/>
</dbReference>
<keyword evidence="4 15" id="KW-0285">Flavoprotein</keyword>
<evidence type="ECO:0000256" key="4">
    <source>
        <dbReference type="ARBA" id="ARBA00022630"/>
    </source>
</evidence>
<keyword evidence="9 15" id="KW-0418">Kinase</keyword>
<evidence type="ECO:0000256" key="9">
    <source>
        <dbReference type="ARBA" id="ARBA00022777"/>
    </source>
</evidence>
<evidence type="ECO:0000256" key="8">
    <source>
        <dbReference type="ARBA" id="ARBA00022741"/>
    </source>
</evidence>
<evidence type="ECO:0000256" key="12">
    <source>
        <dbReference type="ARBA" id="ARBA00023268"/>
    </source>
</evidence>
<dbReference type="GO" id="GO:0009398">
    <property type="term" value="P:FMN biosynthetic process"/>
    <property type="evidence" value="ECO:0007669"/>
    <property type="project" value="UniProtKB-UniRule"/>
</dbReference>